<organism evidence="3 4">
    <name type="scientific">Georgenia faecalis</name>
    <dbReference type="NCBI Taxonomy" id="2483799"/>
    <lineage>
        <taxon>Bacteria</taxon>
        <taxon>Bacillati</taxon>
        <taxon>Actinomycetota</taxon>
        <taxon>Actinomycetes</taxon>
        <taxon>Micrococcales</taxon>
        <taxon>Bogoriellaceae</taxon>
        <taxon>Georgenia</taxon>
    </lineage>
</organism>
<reference evidence="4" key="1">
    <citation type="journal article" date="2019" name="Int. J. Syst. Evol. Microbiol.">
        <title>The Global Catalogue of Microorganisms (GCM) 10K type strain sequencing project: providing services to taxonomists for standard genome sequencing and annotation.</title>
        <authorList>
            <consortium name="The Broad Institute Genomics Platform"/>
            <consortium name="The Broad Institute Genome Sequencing Center for Infectious Disease"/>
            <person name="Wu L."/>
            <person name="Ma J."/>
        </authorList>
    </citation>
    <scope>NUCLEOTIDE SEQUENCE [LARGE SCALE GENOMIC DNA]</scope>
    <source>
        <strain evidence="4">JCM 3369</strain>
    </source>
</reference>
<dbReference type="PANTHER" id="PTHR43685">
    <property type="entry name" value="GLYCOSYLTRANSFERASE"/>
    <property type="match status" value="1"/>
</dbReference>
<proteinExistence type="predicted"/>
<keyword evidence="1" id="KW-0812">Transmembrane</keyword>
<dbReference type="RefSeq" id="WP_164471260.1">
    <property type="nucleotide sequence ID" value="NZ_CP033325.1"/>
</dbReference>
<dbReference type="CDD" id="cd00761">
    <property type="entry name" value="Glyco_tranf_GTA_type"/>
    <property type="match status" value="1"/>
</dbReference>
<dbReference type="InterPro" id="IPR029044">
    <property type="entry name" value="Nucleotide-diphossugar_trans"/>
</dbReference>
<evidence type="ECO:0000256" key="1">
    <source>
        <dbReference type="SAM" id="Phobius"/>
    </source>
</evidence>
<keyword evidence="1" id="KW-0472">Membrane</keyword>
<feature type="domain" description="Glycosyltransferase 2-like" evidence="2">
    <location>
        <begin position="7"/>
        <end position="121"/>
    </location>
</feature>
<dbReference type="PANTHER" id="PTHR43685:SF2">
    <property type="entry name" value="GLYCOSYLTRANSFERASE 2-LIKE DOMAIN-CONTAINING PROTEIN"/>
    <property type="match status" value="1"/>
</dbReference>
<evidence type="ECO:0000313" key="4">
    <source>
        <dbReference type="Proteomes" id="UP001595955"/>
    </source>
</evidence>
<protein>
    <submittedName>
        <fullName evidence="3">Glycosyltransferase family 2 protein</fullName>
    </submittedName>
</protein>
<dbReference type="Pfam" id="PF00535">
    <property type="entry name" value="Glycos_transf_2"/>
    <property type="match status" value="1"/>
</dbReference>
<dbReference type="InterPro" id="IPR050834">
    <property type="entry name" value="Glycosyltransf_2"/>
</dbReference>
<dbReference type="EMBL" id="JBHSGF010000001">
    <property type="protein sequence ID" value="MFC4553697.1"/>
    <property type="molecule type" value="Genomic_DNA"/>
</dbReference>
<dbReference type="SUPFAM" id="SSF53448">
    <property type="entry name" value="Nucleotide-diphospho-sugar transferases"/>
    <property type="match status" value="1"/>
</dbReference>
<dbReference type="Gene3D" id="3.90.550.10">
    <property type="entry name" value="Spore Coat Polysaccharide Biosynthesis Protein SpsA, Chain A"/>
    <property type="match status" value="1"/>
</dbReference>
<sequence length="272" mass="29678">MDEAPVTVVIPYFDASGTIGRALDSVGAQTRPPAEVVVVDDGSSAPERRALRSILLTHRRVRLLELPGNGGPSVARNAGWDAATQPFVAFLDADDSWHPCKLERQLTVFAAQPEAALVAHGGTVAPDGEAPGAVPAPLLQHPRVRRVRTRDLLLRNQFGTPAVMVRRDVAARFDPTLRYAEDRDLWLRLLVADAPVLLADEALAVYHKPLYGAGGLSGRLWAMERGELTVYRRLRARGDLSAVLFVVATTVSVVKFVRRLVVVAVRRLRGPR</sequence>
<evidence type="ECO:0000259" key="2">
    <source>
        <dbReference type="Pfam" id="PF00535"/>
    </source>
</evidence>
<accession>A0ABV9D4K0</accession>
<dbReference type="InterPro" id="IPR001173">
    <property type="entry name" value="Glyco_trans_2-like"/>
</dbReference>
<name>A0ABV9D4K0_9MICO</name>
<comment type="caution">
    <text evidence="3">The sequence shown here is derived from an EMBL/GenBank/DDBJ whole genome shotgun (WGS) entry which is preliminary data.</text>
</comment>
<keyword evidence="1" id="KW-1133">Transmembrane helix</keyword>
<evidence type="ECO:0000313" key="3">
    <source>
        <dbReference type="EMBL" id="MFC4553697.1"/>
    </source>
</evidence>
<feature type="transmembrane region" description="Helical" evidence="1">
    <location>
        <begin position="240"/>
        <end position="257"/>
    </location>
</feature>
<dbReference type="Proteomes" id="UP001595955">
    <property type="component" value="Unassembled WGS sequence"/>
</dbReference>
<keyword evidence="4" id="KW-1185">Reference proteome</keyword>
<gene>
    <name evidence="3" type="ORF">ACFO3F_00405</name>
</gene>